<dbReference type="EMBL" id="FCOC02000005">
    <property type="protein sequence ID" value="SAL27859.1"/>
    <property type="molecule type" value="Genomic_DNA"/>
</dbReference>
<proteinExistence type="predicted"/>
<sequence length="223" mass="25737">MGRIEQFARRDSGGVADCQRSRCECRTAGRAQIAPPLYTGTLGQHCLTHACRRPYRRATHQPATFQTRAGARFTSKITGRIQWDRACGRYRILRPDARYRRMGFHARQEWRLFPRAHPHLHGRGRHSYCYQRCIVRACLAQASARFAPQITMLQCLGAVEPWKPVTHQGSRVFVFHGRAILFVQCHLFAMRRGYGAVPPQKNNPHDVVDVQARPRTARHRRCL</sequence>
<gene>
    <name evidence="1" type="ORF">AWB64_02322</name>
</gene>
<organism evidence="1 2">
    <name type="scientific">Caballeronia sordidicola</name>
    <name type="common">Burkholderia sordidicola</name>
    <dbReference type="NCBI Taxonomy" id="196367"/>
    <lineage>
        <taxon>Bacteria</taxon>
        <taxon>Pseudomonadati</taxon>
        <taxon>Pseudomonadota</taxon>
        <taxon>Betaproteobacteria</taxon>
        <taxon>Burkholderiales</taxon>
        <taxon>Burkholderiaceae</taxon>
        <taxon>Caballeronia</taxon>
    </lineage>
</organism>
<reference evidence="1 2" key="1">
    <citation type="submission" date="2016-01" db="EMBL/GenBank/DDBJ databases">
        <authorList>
            <person name="Oliw E.H."/>
        </authorList>
    </citation>
    <scope>NUCLEOTIDE SEQUENCE [LARGE SCALE GENOMIC DNA]</scope>
    <source>
        <strain evidence="1">LMG 22029</strain>
    </source>
</reference>
<dbReference type="AlphaFoldDB" id="A0A158G897"/>
<name>A0A158G897_CABSO</name>
<evidence type="ECO:0000313" key="1">
    <source>
        <dbReference type="EMBL" id="SAL27859.1"/>
    </source>
</evidence>
<protein>
    <submittedName>
        <fullName evidence="1">Uncharacterized protein</fullName>
    </submittedName>
</protein>
<accession>A0A158G897</accession>
<evidence type="ECO:0000313" key="2">
    <source>
        <dbReference type="Proteomes" id="UP000054893"/>
    </source>
</evidence>
<dbReference type="Proteomes" id="UP000054893">
    <property type="component" value="Unassembled WGS sequence"/>
</dbReference>